<dbReference type="EMBL" id="PQNY01000006">
    <property type="protein sequence ID" value="POS02039.1"/>
    <property type="molecule type" value="Genomic_DNA"/>
</dbReference>
<reference evidence="1 2" key="1">
    <citation type="submission" date="2018-01" db="EMBL/GenBank/DDBJ databases">
        <title>Genomic Encyclopedia of Type Strains, Phase I: the one thousand microbial genomes (KMG-I) project.</title>
        <authorList>
            <person name="Goeker M."/>
        </authorList>
    </citation>
    <scope>NUCLEOTIDE SEQUENCE [LARGE SCALE GENOMIC DNA]</scope>
    <source>
        <strain evidence="1 2">DSM 17960</strain>
    </source>
</reference>
<sequence length="46" mass="5339">MQNKVLKINKILTIDNVLLAFTIFVSLQQIVCYEKNGKKTQLIFIL</sequence>
<accession>A0A2S4N8M2</accession>
<proteinExistence type="predicted"/>
<organism evidence="1 2">
    <name type="scientific">Flavobacterium croceum DSM 17960</name>
    <dbReference type="NCBI Taxonomy" id="1121886"/>
    <lineage>
        <taxon>Bacteria</taxon>
        <taxon>Pseudomonadati</taxon>
        <taxon>Bacteroidota</taxon>
        <taxon>Flavobacteriia</taxon>
        <taxon>Flavobacteriales</taxon>
        <taxon>Flavobacteriaceae</taxon>
        <taxon>Flavobacterium</taxon>
    </lineage>
</organism>
<evidence type="ECO:0000313" key="1">
    <source>
        <dbReference type="EMBL" id="POS02039.1"/>
    </source>
</evidence>
<name>A0A2S4N8M2_9FLAO</name>
<dbReference type="Proteomes" id="UP000237056">
    <property type="component" value="Unassembled WGS sequence"/>
</dbReference>
<gene>
    <name evidence="1" type="ORF">Q361_106102</name>
</gene>
<comment type="caution">
    <text evidence="1">The sequence shown here is derived from an EMBL/GenBank/DDBJ whole genome shotgun (WGS) entry which is preliminary data.</text>
</comment>
<keyword evidence="2" id="KW-1185">Reference proteome</keyword>
<dbReference type="AlphaFoldDB" id="A0A2S4N8M2"/>
<protein>
    <submittedName>
        <fullName evidence="1">Uncharacterized protein</fullName>
    </submittedName>
</protein>
<evidence type="ECO:0000313" key="2">
    <source>
        <dbReference type="Proteomes" id="UP000237056"/>
    </source>
</evidence>